<accession>A0A839NAI8</accession>
<evidence type="ECO:0000313" key="2">
    <source>
        <dbReference type="EMBL" id="MBB2892235.1"/>
    </source>
</evidence>
<dbReference type="AlphaFoldDB" id="A0A839NAI8"/>
<evidence type="ECO:0008006" key="4">
    <source>
        <dbReference type="Google" id="ProtNLM"/>
    </source>
</evidence>
<keyword evidence="3" id="KW-1185">Reference proteome</keyword>
<keyword evidence="1" id="KW-0732">Signal</keyword>
<reference evidence="2 3" key="1">
    <citation type="submission" date="2020-08" db="EMBL/GenBank/DDBJ databases">
        <title>Sequencing the genomes of 1000 actinobacteria strains.</title>
        <authorList>
            <person name="Klenk H.-P."/>
        </authorList>
    </citation>
    <scope>NUCLEOTIDE SEQUENCE [LARGE SCALE GENOMIC DNA]</scope>
    <source>
        <strain evidence="2 3">DSM 105369</strain>
    </source>
</reference>
<feature type="signal peptide" evidence="1">
    <location>
        <begin position="1"/>
        <end position="30"/>
    </location>
</feature>
<organism evidence="2 3">
    <name type="scientific">Flexivirga oryzae</name>
    <dbReference type="NCBI Taxonomy" id="1794944"/>
    <lineage>
        <taxon>Bacteria</taxon>
        <taxon>Bacillati</taxon>
        <taxon>Actinomycetota</taxon>
        <taxon>Actinomycetes</taxon>
        <taxon>Micrococcales</taxon>
        <taxon>Dermacoccaceae</taxon>
        <taxon>Flexivirga</taxon>
    </lineage>
</organism>
<evidence type="ECO:0000256" key="1">
    <source>
        <dbReference type="SAM" id="SignalP"/>
    </source>
</evidence>
<dbReference type="Proteomes" id="UP000559182">
    <property type="component" value="Unassembled WGS sequence"/>
</dbReference>
<name>A0A839NAI8_9MICO</name>
<evidence type="ECO:0000313" key="3">
    <source>
        <dbReference type="Proteomes" id="UP000559182"/>
    </source>
</evidence>
<sequence>MRNLATGLVRAGLVVGIAAGGAALAAPATAASGPSYHGCPYGAVCVYPGGTGFNHDHPKYVWYSYAGHNIYNELGTNRIVNNQSANAGFGLCRYSNGTGGVVDVAPWPIENYSPSYEDFHAKLVNSVDLRPESQIGANTICHR</sequence>
<protein>
    <recommendedName>
        <fullName evidence="4">Peptidase M23</fullName>
    </recommendedName>
</protein>
<feature type="chain" id="PRO_5033025009" description="Peptidase M23" evidence="1">
    <location>
        <begin position="31"/>
        <end position="143"/>
    </location>
</feature>
<proteinExistence type="predicted"/>
<dbReference type="RefSeq" id="WP_183320378.1">
    <property type="nucleotide sequence ID" value="NZ_JACHVQ010000001.1"/>
</dbReference>
<gene>
    <name evidence="2" type="ORF">FHU39_002219</name>
</gene>
<dbReference type="EMBL" id="JACHVQ010000001">
    <property type="protein sequence ID" value="MBB2892235.1"/>
    <property type="molecule type" value="Genomic_DNA"/>
</dbReference>
<comment type="caution">
    <text evidence="2">The sequence shown here is derived from an EMBL/GenBank/DDBJ whole genome shotgun (WGS) entry which is preliminary data.</text>
</comment>